<evidence type="ECO:0000256" key="5">
    <source>
        <dbReference type="ARBA" id="ARBA00023163"/>
    </source>
</evidence>
<dbReference type="SUPFAM" id="SSF88946">
    <property type="entry name" value="Sigma2 domain of RNA polymerase sigma factors"/>
    <property type="match status" value="1"/>
</dbReference>
<dbReference type="NCBIfam" id="TIGR02937">
    <property type="entry name" value="sigma70-ECF"/>
    <property type="match status" value="1"/>
</dbReference>
<dbReference type="Gene3D" id="1.10.10.10">
    <property type="entry name" value="Winged helix-like DNA-binding domain superfamily/Winged helix DNA-binding domain"/>
    <property type="match status" value="1"/>
</dbReference>
<dbReference type="PANTHER" id="PTHR43133:SF8">
    <property type="entry name" value="RNA POLYMERASE SIGMA FACTOR HI_1459-RELATED"/>
    <property type="match status" value="1"/>
</dbReference>
<comment type="caution">
    <text evidence="9">The sequence shown here is derived from an EMBL/GenBank/DDBJ whole genome shotgun (WGS) entry which is preliminary data.</text>
</comment>
<feature type="domain" description="RNA polymerase sigma-70 region 2" evidence="7">
    <location>
        <begin position="45"/>
        <end position="111"/>
    </location>
</feature>
<dbReference type="RefSeq" id="WP_320688657.1">
    <property type="nucleotide sequence ID" value="NZ_JAXBLV010000211.1"/>
</dbReference>
<accession>A0ABU5F926</accession>
<feature type="domain" description="RNA polymerase sigma factor 70 region 4 type 2" evidence="8">
    <location>
        <begin position="142"/>
        <end position="194"/>
    </location>
</feature>
<comment type="similarity">
    <text evidence="1">Belongs to the sigma-70 factor family. ECF subfamily.</text>
</comment>
<evidence type="ECO:0000256" key="1">
    <source>
        <dbReference type="ARBA" id="ARBA00010641"/>
    </source>
</evidence>
<organism evidence="9 10">
    <name type="scientific">Gemmata algarum</name>
    <dbReference type="NCBI Taxonomy" id="2975278"/>
    <lineage>
        <taxon>Bacteria</taxon>
        <taxon>Pseudomonadati</taxon>
        <taxon>Planctomycetota</taxon>
        <taxon>Planctomycetia</taxon>
        <taxon>Gemmatales</taxon>
        <taxon>Gemmataceae</taxon>
        <taxon>Gemmata</taxon>
    </lineage>
</organism>
<feature type="region of interest" description="Disordered" evidence="6">
    <location>
        <begin position="1"/>
        <end position="35"/>
    </location>
</feature>
<evidence type="ECO:0000259" key="8">
    <source>
        <dbReference type="Pfam" id="PF08281"/>
    </source>
</evidence>
<dbReference type="PANTHER" id="PTHR43133">
    <property type="entry name" value="RNA POLYMERASE ECF-TYPE SIGMA FACTO"/>
    <property type="match status" value="1"/>
</dbReference>
<keyword evidence="3" id="KW-0731">Sigma factor</keyword>
<evidence type="ECO:0000313" key="10">
    <source>
        <dbReference type="Proteomes" id="UP001272242"/>
    </source>
</evidence>
<keyword evidence="4" id="KW-0238">DNA-binding</keyword>
<keyword evidence="10" id="KW-1185">Reference proteome</keyword>
<proteinExistence type="inferred from homology"/>
<protein>
    <submittedName>
        <fullName evidence="9">RNA polymerase sigma factor</fullName>
    </submittedName>
</protein>
<dbReference type="CDD" id="cd06171">
    <property type="entry name" value="Sigma70_r4"/>
    <property type="match status" value="1"/>
</dbReference>
<keyword evidence="2" id="KW-0805">Transcription regulation</keyword>
<dbReference type="InterPro" id="IPR013324">
    <property type="entry name" value="RNA_pol_sigma_r3/r4-like"/>
</dbReference>
<dbReference type="InterPro" id="IPR014284">
    <property type="entry name" value="RNA_pol_sigma-70_dom"/>
</dbReference>
<dbReference type="InterPro" id="IPR013249">
    <property type="entry name" value="RNA_pol_sigma70_r4_t2"/>
</dbReference>
<evidence type="ECO:0000256" key="3">
    <source>
        <dbReference type="ARBA" id="ARBA00023082"/>
    </source>
</evidence>
<evidence type="ECO:0000256" key="4">
    <source>
        <dbReference type="ARBA" id="ARBA00023125"/>
    </source>
</evidence>
<reference evidence="10" key="1">
    <citation type="journal article" date="2023" name="Mar. Drugs">
        <title>Gemmata algarum, a Novel Planctomycete Isolated from an Algal Mat, Displays Antimicrobial Activity.</title>
        <authorList>
            <person name="Kumar G."/>
            <person name="Kallscheuer N."/>
            <person name="Kashif M."/>
            <person name="Ahamad S."/>
            <person name="Jagadeeshwari U."/>
            <person name="Pannikurungottu S."/>
            <person name="Haufschild T."/>
            <person name="Kabuu M."/>
            <person name="Sasikala C."/>
            <person name="Jogler C."/>
            <person name="Ramana C."/>
        </authorList>
    </citation>
    <scope>NUCLEOTIDE SEQUENCE [LARGE SCALE GENOMIC DNA]</scope>
    <source>
        <strain evidence="10">JC673</strain>
    </source>
</reference>
<keyword evidence="5" id="KW-0804">Transcription</keyword>
<dbReference type="Gene3D" id="1.10.1740.10">
    <property type="match status" value="1"/>
</dbReference>
<dbReference type="EMBL" id="JAXBLV010000211">
    <property type="protein sequence ID" value="MDY3562349.1"/>
    <property type="molecule type" value="Genomic_DNA"/>
</dbReference>
<dbReference type="Pfam" id="PF08281">
    <property type="entry name" value="Sigma70_r4_2"/>
    <property type="match status" value="1"/>
</dbReference>
<sequence length="209" mass="23165">MAKPGAPPITQPLAGTEPAPDAIPLGSLPDPDATRPGDDALVATFNQVRDELVSTLMYLLGNRDDAQDAAQEAFLKCWRARDSVPDVQNLRAWIFRVALNAAKDFQRSAWNRKSRPLPEDDLMLPARGDAPGQAAEEQEALDRLRRAITQLRQDEKEVFLLRQNGDLTYEQIAEIRCAPVGTVKTQMRTALIKLRKVLNPHAAEDESCS</sequence>
<evidence type="ECO:0000313" key="9">
    <source>
        <dbReference type="EMBL" id="MDY3562349.1"/>
    </source>
</evidence>
<dbReference type="InterPro" id="IPR039425">
    <property type="entry name" value="RNA_pol_sigma-70-like"/>
</dbReference>
<dbReference type="InterPro" id="IPR013325">
    <property type="entry name" value="RNA_pol_sigma_r2"/>
</dbReference>
<dbReference type="SUPFAM" id="SSF88659">
    <property type="entry name" value="Sigma3 and sigma4 domains of RNA polymerase sigma factors"/>
    <property type="match status" value="1"/>
</dbReference>
<feature type="compositionally biased region" description="Pro residues" evidence="6">
    <location>
        <begin position="1"/>
        <end position="10"/>
    </location>
</feature>
<dbReference type="Pfam" id="PF04542">
    <property type="entry name" value="Sigma70_r2"/>
    <property type="match status" value="1"/>
</dbReference>
<evidence type="ECO:0000256" key="6">
    <source>
        <dbReference type="SAM" id="MobiDB-lite"/>
    </source>
</evidence>
<evidence type="ECO:0000259" key="7">
    <source>
        <dbReference type="Pfam" id="PF04542"/>
    </source>
</evidence>
<dbReference type="Proteomes" id="UP001272242">
    <property type="component" value="Unassembled WGS sequence"/>
</dbReference>
<dbReference type="InterPro" id="IPR036388">
    <property type="entry name" value="WH-like_DNA-bd_sf"/>
</dbReference>
<name>A0ABU5F926_9BACT</name>
<evidence type="ECO:0000256" key="2">
    <source>
        <dbReference type="ARBA" id="ARBA00023015"/>
    </source>
</evidence>
<gene>
    <name evidence="9" type="ORF">R5W23_003815</name>
</gene>
<dbReference type="InterPro" id="IPR007627">
    <property type="entry name" value="RNA_pol_sigma70_r2"/>
</dbReference>